<keyword evidence="1" id="KW-0732">Signal</keyword>
<accession>A0A174H888</accession>
<dbReference type="RefSeq" id="WP_082438294.1">
    <property type="nucleotide sequence ID" value="NZ_CYZK01000023.1"/>
</dbReference>
<dbReference type="InterPro" id="IPR046145">
    <property type="entry name" value="DUF6147"/>
</dbReference>
<dbReference type="AlphaFoldDB" id="A0A174H888"/>
<proteinExistence type="predicted"/>
<reference evidence="2 3" key="1">
    <citation type="submission" date="2015-09" db="EMBL/GenBank/DDBJ databases">
        <authorList>
            <consortium name="Pathogen Informatics"/>
        </authorList>
    </citation>
    <scope>NUCLEOTIDE SEQUENCE [LARGE SCALE GENOMIC DNA]</scope>
    <source>
        <strain evidence="2 3">2789STDY5834866</strain>
    </source>
</reference>
<organism evidence="2 3">
    <name type="scientific">Coprococcus comes</name>
    <dbReference type="NCBI Taxonomy" id="410072"/>
    <lineage>
        <taxon>Bacteria</taxon>
        <taxon>Bacillati</taxon>
        <taxon>Bacillota</taxon>
        <taxon>Clostridia</taxon>
        <taxon>Lachnospirales</taxon>
        <taxon>Lachnospiraceae</taxon>
        <taxon>Coprococcus</taxon>
    </lineage>
</organism>
<feature type="chain" id="PRO_5008023219" evidence="1">
    <location>
        <begin position="30"/>
        <end position="156"/>
    </location>
</feature>
<evidence type="ECO:0000313" key="2">
    <source>
        <dbReference type="EMBL" id="CUO71104.1"/>
    </source>
</evidence>
<protein>
    <submittedName>
        <fullName evidence="2">Uncharacterized protein</fullName>
    </submittedName>
</protein>
<feature type="signal peptide" evidence="1">
    <location>
        <begin position="1"/>
        <end position="29"/>
    </location>
</feature>
<sequence>MKKSKILSLILTMVMVCTLFISTQGVVKASDVPKCIDGSYLTNDDSSEVTVGSMSRGIYLKSGSSTITKVGPGKIGAGGNTVGQKTVSKITVSVTVERLLNGKWAYYTSWMETNYNSVYVSSTKTLSVPTGYYYRVCCTHYANSDVSGSFTNGIYI</sequence>
<dbReference type="Pfam" id="PF19644">
    <property type="entry name" value="DUF6147"/>
    <property type="match status" value="1"/>
</dbReference>
<evidence type="ECO:0000256" key="1">
    <source>
        <dbReference type="SAM" id="SignalP"/>
    </source>
</evidence>
<gene>
    <name evidence="2" type="ORF">ERS852481_02697</name>
</gene>
<dbReference type="EMBL" id="CYZK01000023">
    <property type="protein sequence ID" value="CUO71104.1"/>
    <property type="molecule type" value="Genomic_DNA"/>
</dbReference>
<name>A0A174H888_9FIRM</name>
<evidence type="ECO:0000313" key="3">
    <source>
        <dbReference type="Proteomes" id="UP000095362"/>
    </source>
</evidence>
<dbReference type="STRING" id="410072.ERS852525_01794"/>
<dbReference type="Proteomes" id="UP000095362">
    <property type="component" value="Unassembled WGS sequence"/>
</dbReference>